<protein>
    <submittedName>
        <fullName evidence="1">Uncharacterized protein</fullName>
    </submittedName>
</protein>
<dbReference type="RefSeq" id="WP_179270362.1">
    <property type="nucleotide sequence ID" value="NZ_CP058579.1"/>
</dbReference>
<sequence>MPVSGLFKSEIEKAQAQLDSIFGDETLLSFRDDLCEIYVNHRDESDATEWGETSMDENGKTGS</sequence>
<dbReference type="EMBL" id="CP058579">
    <property type="protein sequence ID" value="QLG63778.1"/>
    <property type="molecule type" value="Genomic_DNA"/>
</dbReference>
<dbReference type="AlphaFoldDB" id="A0A7D5QD17"/>
<dbReference type="Proteomes" id="UP000509626">
    <property type="component" value="Chromosome"/>
</dbReference>
<dbReference type="GeneID" id="56039682"/>
<accession>A0A7D5QD17</accession>
<dbReference type="KEGG" id="halu:HUG12_19445"/>
<name>A0A7D5QD17_9EURY</name>
<keyword evidence="2" id="KW-1185">Reference proteome</keyword>
<evidence type="ECO:0000313" key="2">
    <source>
        <dbReference type="Proteomes" id="UP000509626"/>
    </source>
</evidence>
<evidence type="ECO:0000313" key="1">
    <source>
        <dbReference type="EMBL" id="QLG63778.1"/>
    </source>
</evidence>
<organism evidence="1 2">
    <name type="scientific">Halorarum salinum</name>
    <dbReference type="NCBI Taxonomy" id="2743089"/>
    <lineage>
        <taxon>Archaea</taxon>
        <taxon>Methanobacteriati</taxon>
        <taxon>Methanobacteriota</taxon>
        <taxon>Stenosarchaea group</taxon>
        <taxon>Halobacteria</taxon>
        <taxon>Halobacteriales</taxon>
        <taxon>Haloferacaceae</taxon>
        <taxon>Halorarum</taxon>
    </lineage>
</organism>
<reference evidence="1 2" key="1">
    <citation type="submission" date="2020-06" db="EMBL/GenBank/DDBJ databases">
        <title>NJ-3-1, isolated from saline soil.</title>
        <authorList>
            <person name="Cui H.L."/>
            <person name="Shi X."/>
        </authorList>
    </citation>
    <scope>NUCLEOTIDE SEQUENCE [LARGE SCALE GENOMIC DNA]</scope>
    <source>
        <strain evidence="1 2">NJ-3-1</strain>
    </source>
</reference>
<proteinExistence type="predicted"/>
<gene>
    <name evidence="1" type="ORF">HUG12_19445</name>
</gene>